<dbReference type="Pfam" id="PF18122">
    <property type="entry name" value="APC1_C"/>
    <property type="match status" value="1"/>
</dbReference>
<keyword evidence="2" id="KW-0132">Cell division</keyword>
<feature type="region of interest" description="Disordered" evidence="6">
    <location>
        <begin position="318"/>
        <end position="347"/>
    </location>
</feature>
<dbReference type="InterPro" id="IPR024990">
    <property type="entry name" value="Apc1"/>
</dbReference>
<dbReference type="HOGENOM" id="CLU_001202_3_0_1"/>
<evidence type="ECO:0000256" key="2">
    <source>
        <dbReference type="ARBA" id="ARBA00022618"/>
    </source>
</evidence>
<dbReference type="Gene3D" id="1.25.10.10">
    <property type="entry name" value="Leucine-rich Repeat Variant"/>
    <property type="match status" value="2"/>
</dbReference>
<keyword evidence="3" id="KW-0677">Repeat</keyword>
<feature type="domain" description="Anaphase-promoting complex subunit 1 N-terminal" evidence="7">
    <location>
        <begin position="64"/>
        <end position="213"/>
    </location>
</feature>
<evidence type="ECO:0000259" key="7">
    <source>
        <dbReference type="Pfam" id="PF12859"/>
    </source>
</evidence>
<dbReference type="Proteomes" id="UP000027265">
    <property type="component" value="Unassembled WGS sequence"/>
</dbReference>
<sequence>MPVPIHIQGPPISGSASYFHKTAPTPAKDGSEGSALLQSVRAALQGVGPADSGPLVQSTLYLSKEESQGDEELSWDAQTVILSSGGIIRKRWNFEEENQVVRWACLGWLEQPSSAPSASPTSFPRETDQSTTSTAPPVDSTRHTFGPFARAQHHARGAELGSVVRAVFIFLRSIGKIIVLNGTEYTFAVPFIVRRAWAVFPHGVIIQRVLDPTEVEEAEASGDSPLPTVFSFTNPFSEPAPAGLTIGITGGFHQTAVSLKDEDENSTKPLKSVPATEHIVWMSHRGPGGTDDVLVTVDPDKHSLSVWRYAYIKPKDIPVPLGRSKPRGAAKKSPSTAPLGHRPRSSLAHELASRLDPRHPTAVHQDFADRSSSPEIPELPPLSALPGMPPSLTSATTLASLVPCGQTPWQPPKRSRNESLTRNDLSVTMDRMVLGGRSETDPMLAPIEHGRMKAAYWMERLFVQEIPPNDAAAWRGITASLFDHRWDGATDRALLGICLPESQTLAVFSVTKTEEMTLQAAPFHQRAAISAVPMRITRGNVWDLLLVNPDNSLVVLTHGVRELPILLEVGNLVETPAEAIMDLDRGDRREWDSSQHKKKIVGVRDPVMSSVTLVLDGGSHLRTAIDLVPQDVLTCQSLHVLALTLPAEYSFALHRRFLQIWSSRGLRTSFGTEFDCFAEALSLVFGLTGDLGTGSQSNTWSSLSTSVSHVCFSGDSTLRGLELPPSVPYAPSASTLSRPHELLAPVLNALHTLGEDLRLISHRYACLYHLVPLICRIARVIRPEWADYWKRLYPKATLGWVAPPSNVHHLDDRLPVWPPDMAAILYGRISNPEWNLPWYETHKLGLQFKVQPSFEYGRLEPLAYLRQLTALYVCLSDNKITDSRKRAENAIHLLVRSQMGKEFLRNLPLGIAAPLKEAARTCQLSPPGDWPVAAYQVIGRNDLADGASAASDVLSNDGYKPSKSRPRKSVHTLVTAAAAASRGEVNFVTGVELDMEDFTEIRFGQDRRLDEVARMLCSSGIPTIRLLERPELNEHDQAKEQQHQVARIAEKTLALPYGRAMFTFGSVANVSRETYAIPKIEYSIRLLPQNVVIAPEPGKIPPDCTNWAEFHNGVAAGLRISPSSNNVDSSWIAFNKPADLTPEHAGFLFALGLTGHLRGMLTWHTFAYLTPKHEQTTIGVLLGLAAANAGSADRHITKLLAVHTPPLLPTPEVDLNVTLVTQAAGLSGLGLLYMGTKDRHMAEMCLSQISRKDLVQPDISNEHREAYTLAAALAFGMMMLGKGSDVPADVILRSRLRTLVHGETISSFHRPQARPSFDVNLTSPAATMGLALMYFKTERQDVADILSLPDTTLGLSRIQPSFLLVRTLGRALIMWNSISAKCEWILSLVPTAIRQAMEARAQGKPVDDAIELAYYNILAAGCFAIALKYAGTAREEAYLLIITHYDLFSRLAYTNLPAYDHRIKRSAIRDGLNLISLSLSMIMAGTGEINCLRRLRYAYGMHHVPIRYGTHVATHQSLGLLFLGGGRYTLGTSDAAIACMVTAFFPRYPSVSSDNKCYLQALRHLWVMAVEPRCLIARDVDTKEVVYLPVKIKVKDGLEVGTAQLISPTLIPDLDKLLSIRVDTPRYWPFYLDVANFPRHRESLLRSQTLHVKRRTAFLSYMEDPKGSRSLFVRSGSSTGDAATLDFPQLSDVKMHPASDLNQFISSFSNDIFFLAFADHLCRDLGTTEQEKLFHAYCHACLLDSILQDKPQTLQSHLTLYRYRTMSPSSPFFNLALQDLRFANDFYNKIYERRFSGRSENNARPPLIRENTVSGTLHGLDQQLETIRNHSEFLAILGRYARGEDIHTTISEDMARNLAWYLSRNSVPVSTILVILKGLAHQAHLQCLNMPPPEGTSNTGALERGIKEVLHATGTQMTTSLAAGWSARSLDEIIVAWAAT</sequence>
<organism evidence="10 11">
    <name type="scientific">Jaapia argillacea MUCL 33604</name>
    <dbReference type="NCBI Taxonomy" id="933084"/>
    <lineage>
        <taxon>Eukaryota</taxon>
        <taxon>Fungi</taxon>
        <taxon>Dikarya</taxon>
        <taxon>Basidiomycota</taxon>
        <taxon>Agaricomycotina</taxon>
        <taxon>Agaricomycetes</taxon>
        <taxon>Agaricomycetidae</taxon>
        <taxon>Jaapiales</taxon>
        <taxon>Jaapiaceae</taxon>
        <taxon>Jaapia</taxon>
    </lineage>
</organism>
<dbReference type="PANTHER" id="PTHR12827:SF3">
    <property type="entry name" value="ANAPHASE-PROMOTING COMPLEX SUBUNIT 1"/>
    <property type="match status" value="1"/>
</dbReference>
<feature type="domain" description="Anaphase-promoting complex subunit 1 C-terminal" evidence="8">
    <location>
        <begin position="1703"/>
        <end position="1868"/>
    </location>
</feature>
<evidence type="ECO:0000313" key="11">
    <source>
        <dbReference type="Proteomes" id="UP000027265"/>
    </source>
</evidence>
<evidence type="ECO:0000256" key="3">
    <source>
        <dbReference type="ARBA" id="ARBA00022737"/>
    </source>
</evidence>
<dbReference type="OrthoDB" id="26401at2759"/>
<evidence type="ECO:0000259" key="8">
    <source>
        <dbReference type="Pfam" id="PF18122"/>
    </source>
</evidence>
<dbReference type="GO" id="GO:0007091">
    <property type="term" value="P:metaphase/anaphase transition of mitotic cell cycle"/>
    <property type="evidence" value="ECO:0007669"/>
    <property type="project" value="TreeGrafter"/>
</dbReference>
<feature type="region of interest" description="Disordered" evidence="6">
    <location>
        <begin position="402"/>
        <end position="423"/>
    </location>
</feature>
<dbReference type="InterPro" id="IPR048971">
    <property type="entry name" value="Apc1_3rd"/>
</dbReference>
<feature type="region of interest" description="Disordered" evidence="6">
    <location>
        <begin position="113"/>
        <end position="145"/>
    </location>
</feature>
<dbReference type="InterPro" id="IPR041221">
    <property type="entry name" value="APC1_C"/>
</dbReference>
<gene>
    <name evidence="10" type="ORF">JAAARDRAFT_209213</name>
</gene>
<dbReference type="InterPro" id="IPR011989">
    <property type="entry name" value="ARM-like"/>
</dbReference>
<protein>
    <submittedName>
        <fullName evidence="10">Uncharacterized protein</fullName>
    </submittedName>
</protein>
<evidence type="ECO:0000256" key="6">
    <source>
        <dbReference type="SAM" id="MobiDB-lite"/>
    </source>
</evidence>
<dbReference type="GO" id="GO:0070979">
    <property type="term" value="P:protein K11-linked ubiquitination"/>
    <property type="evidence" value="ECO:0007669"/>
    <property type="project" value="TreeGrafter"/>
</dbReference>
<evidence type="ECO:0000256" key="5">
    <source>
        <dbReference type="ARBA" id="ARBA00023306"/>
    </source>
</evidence>
<feature type="region of interest" description="Disordered" evidence="6">
    <location>
        <begin position="362"/>
        <end position="390"/>
    </location>
</feature>
<accession>A0A067PKX5</accession>
<dbReference type="PANTHER" id="PTHR12827">
    <property type="entry name" value="MEIOTIC CHECKPOINT REGULATOR TSG24 FAMILY MEMBER"/>
    <property type="match status" value="1"/>
</dbReference>
<dbReference type="GO" id="GO:0051301">
    <property type="term" value="P:cell division"/>
    <property type="evidence" value="ECO:0007669"/>
    <property type="project" value="UniProtKB-KW"/>
</dbReference>
<dbReference type="STRING" id="933084.A0A067PKX5"/>
<dbReference type="Pfam" id="PF12859">
    <property type="entry name" value="ANAPC1"/>
    <property type="match status" value="1"/>
</dbReference>
<evidence type="ECO:0000256" key="4">
    <source>
        <dbReference type="ARBA" id="ARBA00022776"/>
    </source>
</evidence>
<dbReference type="InParanoid" id="A0A067PKX5"/>
<name>A0A067PKX5_9AGAM</name>
<dbReference type="GO" id="GO:0031145">
    <property type="term" value="P:anaphase-promoting complex-dependent catabolic process"/>
    <property type="evidence" value="ECO:0007669"/>
    <property type="project" value="TreeGrafter"/>
</dbReference>
<feature type="domain" description="Anaphase-promoting complex subunit 1 beta-sandwich" evidence="9">
    <location>
        <begin position="1573"/>
        <end position="1655"/>
    </location>
</feature>
<comment type="similarity">
    <text evidence="1">Belongs to the APC1 family.</text>
</comment>
<evidence type="ECO:0000259" key="9">
    <source>
        <dbReference type="Pfam" id="PF21282"/>
    </source>
</evidence>
<feature type="compositionally biased region" description="Low complexity" evidence="6">
    <location>
        <begin position="113"/>
        <end position="124"/>
    </location>
</feature>
<keyword evidence="11" id="KW-1185">Reference proteome</keyword>
<proteinExistence type="inferred from homology"/>
<feature type="compositionally biased region" description="Low complexity" evidence="6">
    <location>
        <begin position="371"/>
        <end position="386"/>
    </location>
</feature>
<evidence type="ECO:0000256" key="1">
    <source>
        <dbReference type="ARBA" id="ARBA00010547"/>
    </source>
</evidence>
<dbReference type="InterPro" id="IPR049255">
    <property type="entry name" value="Apc1_N"/>
</dbReference>
<dbReference type="Pfam" id="PF21282">
    <property type="entry name" value="APC1_3rd"/>
    <property type="match status" value="1"/>
</dbReference>
<evidence type="ECO:0000313" key="10">
    <source>
        <dbReference type="EMBL" id="KDQ54480.1"/>
    </source>
</evidence>
<keyword evidence="4" id="KW-0498">Mitosis</keyword>
<dbReference type="GO" id="GO:0005680">
    <property type="term" value="C:anaphase-promoting complex"/>
    <property type="evidence" value="ECO:0007669"/>
    <property type="project" value="InterPro"/>
</dbReference>
<reference evidence="11" key="1">
    <citation type="journal article" date="2014" name="Proc. Natl. Acad. Sci. U.S.A.">
        <title>Extensive sampling of basidiomycete genomes demonstrates inadequacy of the white-rot/brown-rot paradigm for wood decay fungi.</title>
        <authorList>
            <person name="Riley R."/>
            <person name="Salamov A.A."/>
            <person name="Brown D.W."/>
            <person name="Nagy L.G."/>
            <person name="Floudas D."/>
            <person name="Held B.W."/>
            <person name="Levasseur A."/>
            <person name="Lombard V."/>
            <person name="Morin E."/>
            <person name="Otillar R."/>
            <person name="Lindquist E.A."/>
            <person name="Sun H."/>
            <person name="LaButti K.M."/>
            <person name="Schmutz J."/>
            <person name="Jabbour D."/>
            <person name="Luo H."/>
            <person name="Baker S.E."/>
            <person name="Pisabarro A.G."/>
            <person name="Walton J.D."/>
            <person name="Blanchette R.A."/>
            <person name="Henrissat B."/>
            <person name="Martin F."/>
            <person name="Cullen D."/>
            <person name="Hibbett D.S."/>
            <person name="Grigoriev I.V."/>
        </authorList>
    </citation>
    <scope>NUCLEOTIDE SEQUENCE [LARGE SCALE GENOMIC DNA]</scope>
    <source>
        <strain evidence="11">MUCL 33604</strain>
    </source>
</reference>
<keyword evidence="5" id="KW-0131">Cell cycle</keyword>
<dbReference type="GO" id="GO:0060090">
    <property type="term" value="F:molecular adaptor activity"/>
    <property type="evidence" value="ECO:0007669"/>
    <property type="project" value="TreeGrafter"/>
</dbReference>
<dbReference type="EMBL" id="KL197728">
    <property type="protein sequence ID" value="KDQ54480.1"/>
    <property type="molecule type" value="Genomic_DNA"/>
</dbReference>